<dbReference type="Proteomes" id="UP001179181">
    <property type="component" value="Unassembled WGS sequence"/>
</dbReference>
<sequence length="182" mass="21091">MIEMELAALKLTLVVGLVFIDPTDFMLTNEEDQLVRTRSKSAIGYQKLWQILLKKMESDTLTPVGIRYEMSRQYNASVPIFFKEYRSISALPPIPTTVFIAYNRRVEQHELALSKELKINLKPWFKELDQLRIQHYAQMIENSPQSRLILLPQYSHGIHQQDPILVSNAILEVLKTIGPKPK</sequence>
<dbReference type="SUPFAM" id="SSF53474">
    <property type="entry name" value="alpha/beta-Hydrolases"/>
    <property type="match status" value="1"/>
</dbReference>
<evidence type="ECO:0000313" key="2">
    <source>
        <dbReference type="Proteomes" id="UP001179181"/>
    </source>
</evidence>
<protein>
    <submittedName>
        <fullName evidence="1">Pimeloyl-ACP methyl ester carboxylesterase</fullName>
    </submittedName>
</protein>
<accession>A0ABX0UUS9</accession>
<keyword evidence="2" id="KW-1185">Reference proteome</keyword>
<dbReference type="RefSeq" id="WP_167273199.1">
    <property type="nucleotide sequence ID" value="NZ_JAASQJ010000003.1"/>
</dbReference>
<proteinExistence type="predicted"/>
<organism evidence="1 2">
    <name type="scientific">Dyadobacter arcticus</name>
    <dbReference type="NCBI Taxonomy" id="1078754"/>
    <lineage>
        <taxon>Bacteria</taxon>
        <taxon>Pseudomonadati</taxon>
        <taxon>Bacteroidota</taxon>
        <taxon>Cytophagia</taxon>
        <taxon>Cytophagales</taxon>
        <taxon>Spirosomataceae</taxon>
        <taxon>Dyadobacter</taxon>
    </lineage>
</organism>
<gene>
    <name evidence="1" type="ORF">FHS68_003863</name>
</gene>
<dbReference type="Gene3D" id="3.40.50.1820">
    <property type="entry name" value="alpha/beta hydrolase"/>
    <property type="match status" value="1"/>
</dbReference>
<dbReference type="EMBL" id="JAASQJ010000003">
    <property type="protein sequence ID" value="NIJ54681.1"/>
    <property type="molecule type" value="Genomic_DNA"/>
</dbReference>
<name>A0ABX0UUS9_9BACT</name>
<comment type="caution">
    <text evidence="1">The sequence shown here is derived from an EMBL/GenBank/DDBJ whole genome shotgun (WGS) entry which is preliminary data.</text>
</comment>
<evidence type="ECO:0000313" key="1">
    <source>
        <dbReference type="EMBL" id="NIJ54681.1"/>
    </source>
</evidence>
<dbReference type="InterPro" id="IPR029058">
    <property type="entry name" value="AB_hydrolase_fold"/>
</dbReference>
<reference evidence="1 2" key="1">
    <citation type="submission" date="2020-03" db="EMBL/GenBank/DDBJ databases">
        <title>Genomic Encyclopedia of Type Strains, Phase IV (KMG-IV): sequencing the most valuable type-strain genomes for metagenomic binning, comparative biology and taxonomic classification.</title>
        <authorList>
            <person name="Goeker M."/>
        </authorList>
    </citation>
    <scope>NUCLEOTIDE SEQUENCE [LARGE SCALE GENOMIC DNA]</scope>
    <source>
        <strain evidence="1 2">DSM 102865</strain>
    </source>
</reference>